<dbReference type="EMBL" id="MU853579">
    <property type="protein sequence ID" value="KAK4144247.1"/>
    <property type="molecule type" value="Genomic_DNA"/>
</dbReference>
<dbReference type="NCBIfam" id="TIGR01493">
    <property type="entry name" value="HAD-SF-IA-v2"/>
    <property type="match status" value="1"/>
</dbReference>
<evidence type="ECO:0000313" key="4">
    <source>
        <dbReference type="Proteomes" id="UP001302676"/>
    </source>
</evidence>
<dbReference type="GO" id="GO:0016791">
    <property type="term" value="F:phosphatase activity"/>
    <property type="evidence" value="ECO:0007669"/>
    <property type="project" value="UniProtKB-ARBA"/>
</dbReference>
<evidence type="ECO:0000256" key="2">
    <source>
        <dbReference type="ARBA" id="ARBA00022801"/>
    </source>
</evidence>
<comment type="similarity">
    <text evidence="1">Belongs to the HAD-like hydrolase superfamily. S-2-haloalkanoic acid dehalogenase family.</text>
</comment>
<dbReference type="RefSeq" id="XP_062637618.1">
    <property type="nucleotide sequence ID" value="XM_062783682.1"/>
</dbReference>
<name>A0AAN6ZMT9_9PEZI</name>
<dbReference type="AlphaFoldDB" id="A0AAN6ZMT9"/>
<dbReference type="InterPro" id="IPR036412">
    <property type="entry name" value="HAD-like_sf"/>
</dbReference>
<dbReference type="SFLD" id="SFLDG01129">
    <property type="entry name" value="C1.5:_HAD__Beta-PGM__Phosphata"/>
    <property type="match status" value="1"/>
</dbReference>
<keyword evidence="4" id="KW-1185">Reference proteome</keyword>
<dbReference type="Gene3D" id="1.10.150.240">
    <property type="entry name" value="Putative phosphatase, domain 2"/>
    <property type="match status" value="1"/>
</dbReference>
<dbReference type="InterPro" id="IPR051540">
    <property type="entry name" value="S-2-haloacid_dehalogenase"/>
</dbReference>
<organism evidence="3 4">
    <name type="scientific">Dichotomopilus funicola</name>
    <dbReference type="NCBI Taxonomy" id="1934379"/>
    <lineage>
        <taxon>Eukaryota</taxon>
        <taxon>Fungi</taxon>
        <taxon>Dikarya</taxon>
        <taxon>Ascomycota</taxon>
        <taxon>Pezizomycotina</taxon>
        <taxon>Sordariomycetes</taxon>
        <taxon>Sordariomycetidae</taxon>
        <taxon>Sordariales</taxon>
        <taxon>Chaetomiaceae</taxon>
        <taxon>Dichotomopilus</taxon>
    </lineage>
</organism>
<proteinExistence type="inferred from homology"/>
<dbReference type="PANTHER" id="PTHR43316:SF3">
    <property type="entry name" value="HALOACID DEHALOGENASE, TYPE II (AFU_ORTHOLOGUE AFUA_2G07750)-RELATED"/>
    <property type="match status" value="1"/>
</dbReference>
<evidence type="ECO:0000313" key="3">
    <source>
        <dbReference type="EMBL" id="KAK4144247.1"/>
    </source>
</evidence>
<reference evidence="3" key="2">
    <citation type="submission" date="2023-05" db="EMBL/GenBank/DDBJ databases">
        <authorList>
            <consortium name="Lawrence Berkeley National Laboratory"/>
            <person name="Steindorff A."/>
            <person name="Hensen N."/>
            <person name="Bonometti L."/>
            <person name="Westerberg I."/>
            <person name="Brannstrom I.O."/>
            <person name="Guillou S."/>
            <person name="Cros-Aarteil S."/>
            <person name="Calhoun S."/>
            <person name="Haridas S."/>
            <person name="Kuo A."/>
            <person name="Mondo S."/>
            <person name="Pangilinan J."/>
            <person name="Riley R."/>
            <person name="Labutti K."/>
            <person name="Andreopoulos B."/>
            <person name="Lipzen A."/>
            <person name="Chen C."/>
            <person name="Yanf M."/>
            <person name="Daum C."/>
            <person name="Ng V."/>
            <person name="Clum A."/>
            <person name="Ohm R."/>
            <person name="Martin F."/>
            <person name="Silar P."/>
            <person name="Natvig D."/>
            <person name="Lalanne C."/>
            <person name="Gautier V."/>
            <person name="Ament-Velasquez S.L."/>
            <person name="Kruys A."/>
            <person name="Hutchinson M.I."/>
            <person name="Powell A.J."/>
            <person name="Barry K."/>
            <person name="Miller A.N."/>
            <person name="Grigoriev I.V."/>
            <person name="Debuchy R."/>
            <person name="Gladieux P."/>
            <person name="Thoren M.H."/>
            <person name="Johannesson H."/>
        </authorList>
    </citation>
    <scope>NUCLEOTIDE SEQUENCE</scope>
    <source>
        <strain evidence="3">CBS 141.50</strain>
    </source>
</reference>
<dbReference type="InterPro" id="IPR023198">
    <property type="entry name" value="PGP-like_dom2"/>
</dbReference>
<dbReference type="Proteomes" id="UP001302676">
    <property type="component" value="Unassembled WGS sequence"/>
</dbReference>
<dbReference type="InterPro" id="IPR023214">
    <property type="entry name" value="HAD_sf"/>
</dbReference>
<dbReference type="GeneID" id="87820295"/>
<dbReference type="InterPro" id="IPR006439">
    <property type="entry name" value="HAD-SF_hydro_IA"/>
</dbReference>
<dbReference type="Gene3D" id="3.40.50.1000">
    <property type="entry name" value="HAD superfamily/HAD-like"/>
    <property type="match status" value="1"/>
</dbReference>
<gene>
    <name evidence="3" type="ORF">C8A04DRAFT_36878</name>
</gene>
<dbReference type="Pfam" id="PF00702">
    <property type="entry name" value="Hydrolase"/>
    <property type="match status" value="1"/>
</dbReference>
<dbReference type="PANTHER" id="PTHR43316">
    <property type="entry name" value="HYDROLASE, HALOACID DELAHOGENASE-RELATED"/>
    <property type="match status" value="1"/>
</dbReference>
<dbReference type="SFLD" id="SFLDS00003">
    <property type="entry name" value="Haloacid_Dehalogenase"/>
    <property type="match status" value="1"/>
</dbReference>
<evidence type="ECO:0000256" key="1">
    <source>
        <dbReference type="ARBA" id="ARBA00008106"/>
    </source>
</evidence>
<dbReference type="InterPro" id="IPR006328">
    <property type="entry name" value="2-HAD"/>
</dbReference>
<protein>
    <submittedName>
        <fullName evidence="3">HAD-like domain-containing protein</fullName>
    </submittedName>
</protein>
<dbReference type="GO" id="GO:0019120">
    <property type="term" value="F:hydrolase activity, acting on acid halide bonds, in C-halide compounds"/>
    <property type="evidence" value="ECO:0007669"/>
    <property type="project" value="InterPro"/>
</dbReference>
<dbReference type="NCBIfam" id="TIGR01428">
    <property type="entry name" value="HAD_type_II"/>
    <property type="match status" value="1"/>
</dbReference>
<reference evidence="3" key="1">
    <citation type="journal article" date="2023" name="Mol. Phylogenet. Evol.">
        <title>Genome-scale phylogeny and comparative genomics of the fungal order Sordariales.</title>
        <authorList>
            <person name="Hensen N."/>
            <person name="Bonometti L."/>
            <person name="Westerberg I."/>
            <person name="Brannstrom I.O."/>
            <person name="Guillou S."/>
            <person name="Cros-Aarteil S."/>
            <person name="Calhoun S."/>
            <person name="Haridas S."/>
            <person name="Kuo A."/>
            <person name="Mondo S."/>
            <person name="Pangilinan J."/>
            <person name="Riley R."/>
            <person name="LaButti K."/>
            <person name="Andreopoulos B."/>
            <person name="Lipzen A."/>
            <person name="Chen C."/>
            <person name="Yan M."/>
            <person name="Daum C."/>
            <person name="Ng V."/>
            <person name="Clum A."/>
            <person name="Steindorff A."/>
            <person name="Ohm R.A."/>
            <person name="Martin F."/>
            <person name="Silar P."/>
            <person name="Natvig D.O."/>
            <person name="Lalanne C."/>
            <person name="Gautier V."/>
            <person name="Ament-Velasquez S.L."/>
            <person name="Kruys A."/>
            <person name="Hutchinson M.I."/>
            <person name="Powell A.J."/>
            <person name="Barry K."/>
            <person name="Miller A.N."/>
            <person name="Grigoriev I.V."/>
            <person name="Debuchy R."/>
            <person name="Gladieux P."/>
            <person name="Hiltunen Thoren M."/>
            <person name="Johannesson H."/>
        </authorList>
    </citation>
    <scope>NUCLEOTIDE SEQUENCE</scope>
    <source>
        <strain evidence="3">CBS 141.50</strain>
    </source>
</reference>
<sequence>MSTSQPTSLTNIKGLGFDLFGTAVDWRTSITAALTAAATAKFTSPSFLTLAPATQTRLQSLTRDDWARFAQDWRGVYSAFTRSFVPGTTPWKNIDTVHREGLATLLAQWGLEGVFDEGELDELSKAWHFLTPWDDVVGGMRRLNARFATTSLSNGNTALLKDMNAHAQLGLGLFVCAEDFKVYKPAGEVYLGACKALGLEPAEVGMVAAHLKDVDAARRYGMRTIYVERPGEEEWQPEEERLFHSPG</sequence>
<keyword evidence="2" id="KW-0378">Hydrolase</keyword>
<dbReference type="PRINTS" id="PR00413">
    <property type="entry name" value="HADHALOGNASE"/>
</dbReference>
<comment type="caution">
    <text evidence="3">The sequence shown here is derived from an EMBL/GenBank/DDBJ whole genome shotgun (WGS) entry which is preliminary data.</text>
</comment>
<dbReference type="SUPFAM" id="SSF56784">
    <property type="entry name" value="HAD-like"/>
    <property type="match status" value="1"/>
</dbReference>
<accession>A0AAN6ZMT9</accession>